<evidence type="ECO:0000256" key="4">
    <source>
        <dbReference type="ARBA" id="ARBA00022576"/>
    </source>
</evidence>
<dbReference type="PANTHER" id="PTHR11879">
    <property type="entry name" value="ASPARTATE AMINOTRANSFERASE"/>
    <property type="match status" value="1"/>
</dbReference>
<organism evidence="10 11">
    <name type="scientific">Intoshia linei</name>
    <dbReference type="NCBI Taxonomy" id="1819745"/>
    <lineage>
        <taxon>Eukaryota</taxon>
        <taxon>Metazoa</taxon>
        <taxon>Spiralia</taxon>
        <taxon>Lophotrochozoa</taxon>
        <taxon>Mesozoa</taxon>
        <taxon>Orthonectida</taxon>
        <taxon>Rhopaluridae</taxon>
        <taxon>Intoshia</taxon>
    </lineage>
</organism>
<keyword evidence="6" id="KW-0663">Pyridoxal phosphate</keyword>
<dbReference type="AlphaFoldDB" id="A0A177AUT8"/>
<keyword evidence="4 8" id="KW-0032">Aminotransferase</keyword>
<dbReference type="PRINTS" id="PR00799">
    <property type="entry name" value="TRANSAMINASE"/>
</dbReference>
<dbReference type="InterPro" id="IPR015424">
    <property type="entry name" value="PyrdxlP-dep_Trfase"/>
</dbReference>
<evidence type="ECO:0000256" key="8">
    <source>
        <dbReference type="RuleBase" id="RU000480"/>
    </source>
</evidence>
<keyword evidence="5 8" id="KW-0808">Transferase</keyword>
<dbReference type="CDD" id="cd00609">
    <property type="entry name" value="AAT_like"/>
    <property type="match status" value="1"/>
</dbReference>
<dbReference type="EC" id="2.6.1.1" evidence="8"/>
<protein>
    <recommendedName>
        <fullName evidence="8">Aspartate aminotransferase</fullName>
        <ecNumber evidence="8">2.6.1.1</ecNumber>
    </recommendedName>
</protein>
<sequence>MYVFAQYYLIDQWKTIANILKSRNINILFDMAYQGFATGDLNQDSFAPRLFIQKGINISLCQSFSKNMGLYGERIGALHVITNDKKEAKHVLSQLKNIVRPMYSNPPINGARIVSIVLDNKELTNEWQNELKIMSSRITQMRKELRAELEIAGSKKDWSHIVDQIGMFCFSGLSKNQVEKLVNEYSIYLTKDGRISMAGVNPNNVEYLAKSIHSHIIKKMSHFESSFLTECINATRGVKSGNITARYTKPEDETKRQILNTYENGDWKVVAAVNGVRIRTLYTELL</sequence>
<accession>A0A177AUT8</accession>
<dbReference type="PROSITE" id="PS00105">
    <property type="entry name" value="AA_TRANSFER_CLASS_1"/>
    <property type="match status" value="1"/>
</dbReference>
<evidence type="ECO:0000313" key="11">
    <source>
        <dbReference type="Proteomes" id="UP000078046"/>
    </source>
</evidence>
<comment type="miscellaneous">
    <text evidence="8">In eukaryotes there are cytoplasmic, mitochondrial and chloroplastic isozymes.</text>
</comment>
<dbReference type="Proteomes" id="UP000078046">
    <property type="component" value="Unassembled WGS sequence"/>
</dbReference>
<dbReference type="GO" id="GO:0006520">
    <property type="term" value="P:amino acid metabolic process"/>
    <property type="evidence" value="ECO:0007669"/>
    <property type="project" value="InterPro"/>
</dbReference>
<comment type="caution">
    <text evidence="10">The sequence shown here is derived from an EMBL/GenBank/DDBJ whole genome shotgun (WGS) entry which is preliminary data.</text>
</comment>
<gene>
    <name evidence="10" type="ORF">A3Q56_07316</name>
</gene>
<dbReference type="InterPro" id="IPR004838">
    <property type="entry name" value="NHTrfase_class1_PyrdxlP-BS"/>
</dbReference>
<dbReference type="InterPro" id="IPR000796">
    <property type="entry name" value="Asp_trans"/>
</dbReference>
<dbReference type="Pfam" id="PF00155">
    <property type="entry name" value="Aminotran_1_2"/>
    <property type="match status" value="1"/>
</dbReference>
<evidence type="ECO:0000256" key="3">
    <source>
        <dbReference type="ARBA" id="ARBA00011738"/>
    </source>
</evidence>
<name>A0A177AUT8_9BILA</name>
<comment type="similarity">
    <text evidence="2">Belongs to the class-I pyridoxal-phosphate-dependent aminotransferase family.</text>
</comment>
<dbReference type="InterPro" id="IPR015422">
    <property type="entry name" value="PyrdxlP-dep_Trfase_small"/>
</dbReference>
<dbReference type="GO" id="GO:0005739">
    <property type="term" value="C:mitochondrion"/>
    <property type="evidence" value="ECO:0007669"/>
    <property type="project" value="TreeGrafter"/>
</dbReference>
<evidence type="ECO:0000313" key="10">
    <source>
        <dbReference type="EMBL" id="OAF64974.1"/>
    </source>
</evidence>
<dbReference type="EMBL" id="LWCA01001513">
    <property type="protein sequence ID" value="OAF64974.1"/>
    <property type="molecule type" value="Genomic_DNA"/>
</dbReference>
<dbReference type="SUPFAM" id="SSF53383">
    <property type="entry name" value="PLP-dependent transferases"/>
    <property type="match status" value="1"/>
</dbReference>
<dbReference type="Gene3D" id="3.40.640.10">
    <property type="entry name" value="Type I PLP-dependent aspartate aminotransferase-like (Major domain)"/>
    <property type="match status" value="1"/>
</dbReference>
<evidence type="ECO:0000256" key="1">
    <source>
        <dbReference type="ARBA" id="ARBA00001933"/>
    </source>
</evidence>
<dbReference type="OrthoDB" id="6752799at2759"/>
<dbReference type="InterPro" id="IPR015421">
    <property type="entry name" value="PyrdxlP-dep_Trfase_major"/>
</dbReference>
<comment type="cofactor">
    <cofactor evidence="1">
        <name>pyridoxal 5'-phosphate</name>
        <dbReference type="ChEBI" id="CHEBI:597326"/>
    </cofactor>
</comment>
<dbReference type="PANTHER" id="PTHR11879:SF22">
    <property type="entry name" value="ASPARTATE AMINOTRANSFERASE, MITOCHONDRIAL"/>
    <property type="match status" value="1"/>
</dbReference>
<comment type="subunit">
    <text evidence="3 8">Homodimer.</text>
</comment>
<dbReference type="InterPro" id="IPR004839">
    <property type="entry name" value="Aminotransferase_I/II_large"/>
</dbReference>
<dbReference type="GO" id="GO:0004069">
    <property type="term" value="F:L-aspartate:2-oxoglutarate aminotransferase activity"/>
    <property type="evidence" value="ECO:0007669"/>
    <property type="project" value="UniProtKB-EC"/>
</dbReference>
<comment type="catalytic activity">
    <reaction evidence="7 8">
        <text>L-aspartate + 2-oxoglutarate = oxaloacetate + L-glutamate</text>
        <dbReference type="Rhea" id="RHEA:21824"/>
        <dbReference type="ChEBI" id="CHEBI:16452"/>
        <dbReference type="ChEBI" id="CHEBI:16810"/>
        <dbReference type="ChEBI" id="CHEBI:29985"/>
        <dbReference type="ChEBI" id="CHEBI:29991"/>
        <dbReference type="EC" id="2.6.1.1"/>
    </reaction>
</comment>
<evidence type="ECO:0000256" key="2">
    <source>
        <dbReference type="ARBA" id="ARBA00007441"/>
    </source>
</evidence>
<evidence type="ECO:0000259" key="9">
    <source>
        <dbReference type="Pfam" id="PF00155"/>
    </source>
</evidence>
<dbReference type="GO" id="GO:0030170">
    <property type="term" value="F:pyridoxal phosphate binding"/>
    <property type="evidence" value="ECO:0007669"/>
    <property type="project" value="InterPro"/>
</dbReference>
<dbReference type="Gene3D" id="3.90.1150.10">
    <property type="entry name" value="Aspartate Aminotransferase, domain 1"/>
    <property type="match status" value="1"/>
</dbReference>
<reference evidence="10 11" key="1">
    <citation type="submission" date="2016-04" db="EMBL/GenBank/DDBJ databases">
        <title>The genome of Intoshia linei affirms orthonectids as highly simplified spiralians.</title>
        <authorList>
            <person name="Mikhailov K.V."/>
            <person name="Slusarev G.S."/>
            <person name="Nikitin M.A."/>
            <person name="Logacheva M.D."/>
            <person name="Penin A."/>
            <person name="Aleoshin V."/>
            <person name="Panchin Y.V."/>
        </authorList>
    </citation>
    <scope>NUCLEOTIDE SEQUENCE [LARGE SCALE GENOMIC DNA]</scope>
    <source>
        <strain evidence="10">Intl2013</strain>
        <tissue evidence="10">Whole animal</tissue>
    </source>
</reference>
<evidence type="ECO:0000256" key="6">
    <source>
        <dbReference type="ARBA" id="ARBA00022898"/>
    </source>
</evidence>
<evidence type="ECO:0000256" key="5">
    <source>
        <dbReference type="ARBA" id="ARBA00022679"/>
    </source>
</evidence>
<proteinExistence type="inferred from homology"/>
<feature type="domain" description="Aminotransferase class I/classII large" evidence="9">
    <location>
        <begin position="10"/>
        <end position="212"/>
    </location>
</feature>
<keyword evidence="11" id="KW-1185">Reference proteome</keyword>
<evidence type="ECO:0000256" key="7">
    <source>
        <dbReference type="ARBA" id="ARBA00049185"/>
    </source>
</evidence>